<dbReference type="EMBL" id="CP011454">
    <property type="protein sequence ID" value="AMW05328.1"/>
    <property type="molecule type" value="Genomic_DNA"/>
</dbReference>
<keyword evidence="2" id="KW-1185">Reference proteome</keyword>
<dbReference type="KEGG" id="gph:GEMMAAP_11985"/>
<reference evidence="1 2" key="2">
    <citation type="journal article" date="2016" name="Environ. Microbiol. Rep.">
        <title>Metagenomic evidence for the presence of phototrophic Gemmatimonadetes bacteria in diverse environments.</title>
        <authorList>
            <person name="Zeng Y."/>
            <person name="Baumbach J."/>
            <person name="Barbosa E.G."/>
            <person name="Azevedo V."/>
            <person name="Zhang C."/>
            <person name="Koblizek M."/>
        </authorList>
    </citation>
    <scope>NUCLEOTIDE SEQUENCE [LARGE SCALE GENOMIC DNA]</scope>
    <source>
        <strain evidence="1 2">AP64</strain>
    </source>
</reference>
<dbReference type="AlphaFoldDB" id="A0A143BJX4"/>
<dbReference type="RefSeq" id="WP_026849570.1">
    <property type="nucleotide sequence ID" value="NZ_CP011454.1"/>
</dbReference>
<gene>
    <name evidence="1" type="ORF">GEMMAAP_11985</name>
</gene>
<proteinExistence type="predicted"/>
<reference evidence="1 2" key="1">
    <citation type="journal article" date="2014" name="Proc. Natl. Acad. Sci. U.S.A.">
        <title>Functional type 2 photosynthetic reaction centers found in the rare bacterial phylum Gemmatimonadetes.</title>
        <authorList>
            <person name="Zeng Y."/>
            <person name="Feng F."/>
            <person name="Medova H."/>
            <person name="Dean J."/>
            <person name="Koblizek M."/>
        </authorList>
    </citation>
    <scope>NUCLEOTIDE SEQUENCE [LARGE SCALE GENOMIC DNA]</scope>
    <source>
        <strain evidence="1 2">AP64</strain>
    </source>
</reference>
<accession>A0A143BJX4</accession>
<name>A0A143BJX4_9BACT</name>
<evidence type="ECO:0000313" key="1">
    <source>
        <dbReference type="EMBL" id="AMW05328.1"/>
    </source>
</evidence>
<dbReference type="Proteomes" id="UP000076404">
    <property type="component" value="Chromosome"/>
</dbReference>
<evidence type="ECO:0000313" key="2">
    <source>
        <dbReference type="Proteomes" id="UP000076404"/>
    </source>
</evidence>
<protein>
    <submittedName>
        <fullName evidence="1">Uncharacterized protein</fullName>
    </submittedName>
</protein>
<sequence length="174" mass="20171">MTIKIPAPFSSFVSEWEYEQEPSHPIYATLGIVVFEYGQLDLTISQVLMRLMDQENDTGETVVSALSFDKKIELIHALAKLPQEQEPTFKALLGYATFCNTRRNTFLHSSYHKRKESEGFVRRKVSARRKLKRDIELVDSAELRRYAAFMYETSAALQQMFYLDVVEVEDEMGK</sequence>
<organism evidence="1 2">
    <name type="scientific">Gemmatimonas phototrophica</name>
    <dbReference type="NCBI Taxonomy" id="1379270"/>
    <lineage>
        <taxon>Bacteria</taxon>
        <taxon>Pseudomonadati</taxon>
        <taxon>Gemmatimonadota</taxon>
        <taxon>Gemmatimonadia</taxon>
        <taxon>Gemmatimonadales</taxon>
        <taxon>Gemmatimonadaceae</taxon>
        <taxon>Gemmatimonas</taxon>
    </lineage>
</organism>